<evidence type="ECO:0000313" key="3">
    <source>
        <dbReference type="Proteomes" id="UP000249828"/>
    </source>
</evidence>
<dbReference type="Proteomes" id="UP000249828">
    <property type="component" value="Unassembled WGS sequence"/>
</dbReference>
<dbReference type="RefSeq" id="WP_111246993.1">
    <property type="nucleotide sequence ID" value="NZ_PIEU01000008.1"/>
</dbReference>
<organism evidence="2 3">
    <name type="scientific">Enterococcus plantarum</name>
    <dbReference type="NCBI Taxonomy" id="1077675"/>
    <lineage>
        <taxon>Bacteria</taxon>
        <taxon>Bacillati</taxon>
        <taxon>Bacillota</taxon>
        <taxon>Bacilli</taxon>
        <taxon>Lactobacillales</taxon>
        <taxon>Enterococcaceae</taxon>
        <taxon>Enterococcus</taxon>
    </lineage>
</organism>
<keyword evidence="1" id="KW-0175">Coiled coil</keyword>
<gene>
    <name evidence="2" type="ORF">CI088_01780</name>
</gene>
<dbReference type="EMBL" id="PIEU01000008">
    <property type="protein sequence ID" value="PZL77220.1"/>
    <property type="molecule type" value="Genomic_DNA"/>
</dbReference>
<name>A0A2W3ZIT0_9ENTE</name>
<evidence type="ECO:0000256" key="1">
    <source>
        <dbReference type="SAM" id="Coils"/>
    </source>
</evidence>
<feature type="coiled-coil region" evidence="1">
    <location>
        <begin position="184"/>
        <end position="261"/>
    </location>
</feature>
<dbReference type="AlphaFoldDB" id="A0A2W3ZIT0"/>
<keyword evidence="3" id="KW-1185">Reference proteome</keyword>
<proteinExistence type="predicted"/>
<protein>
    <submittedName>
        <fullName evidence="2">Uncharacterized protein</fullName>
    </submittedName>
</protein>
<reference evidence="2 3" key="1">
    <citation type="submission" date="2017-11" db="EMBL/GenBank/DDBJ databases">
        <title>Draft genome sequence of Enterococcus plantarum TRW2 strain isolated from lettuce.</title>
        <authorList>
            <person name="Kim E.B."/>
            <person name="Marco M.L."/>
            <person name="Williams T.R."/>
            <person name="You I.H."/>
        </authorList>
    </citation>
    <scope>NUCLEOTIDE SEQUENCE [LARGE SCALE GENOMIC DNA]</scope>
    <source>
        <strain evidence="2 3">TRW2</strain>
    </source>
</reference>
<sequence length="262" mass="30096">MKFKSQNKVNKKYRKRAVFIVLGFLFFFLTPIVMGQDNTAEGTKIGTGVEAGANTIYLQKATYYEENNLLEVALLSQDKTTSGGKFNVDVVAKNEKNRNYDTKIEQINENYVVLFIQNVPSDFKRVRLTMTDKAKDKNAFDSAVEPLFISKKNSELDTQFVVKTTSDYQKDYLNGLIGIQETFLDSIDKQIAEYKKQIKQIEQSSSDVTANVELMTGEEKKQAMEKMKQNNSQIDQLNTQIQTKEDEKERYLEKIKLLENAQ</sequence>
<accession>A0A2W3ZIT0</accession>
<evidence type="ECO:0000313" key="2">
    <source>
        <dbReference type="EMBL" id="PZL77220.1"/>
    </source>
</evidence>
<comment type="caution">
    <text evidence="2">The sequence shown here is derived from an EMBL/GenBank/DDBJ whole genome shotgun (WGS) entry which is preliminary data.</text>
</comment>